<dbReference type="Proteomes" id="UP000609651">
    <property type="component" value="Unassembled WGS sequence"/>
</dbReference>
<dbReference type="SUPFAM" id="SSF55120">
    <property type="entry name" value="Pseudouridine synthase"/>
    <property type="match status" value="1"/>
</dbReference>
<feature type="domain" description="Pseudouridine synthase I TruA alpha/beta" evidence="7">
    <location>
        <begin position="32"/>
        <end position="112"/>
    </location>
</feature>
<feature type="domain" description="Pseudouridine synthase I TruA alpha/beta" evidence="7">
    <location>
        <begin position="171"/>
        <end position="292"/>
    </location>
</feature>
<evidence type="ECO:0000256" key="1">
    <source>
        <dbReference type="ARBA" id="ARBA00009375"/>
    </source>
</evidence>
<evidence type="ECO:0000256" key="2">
    <source>
        <dbReference type="ARBA" id="ARBA00022694"/>
    </source>
</evidence>
<evidence type="ECO:0000256" key="4">
    <source>
        <dbReference type="HAMAP-Rule" id="MF_00171"/>
    </source>
</evidence>
<dbReference type="NCBIfam" id="TIGR00071">
    <property type="entry name" value="hisT_truA"/>
    <property type="match status" value="1"/>
</dbReference>
<organism evidence="8 9">
    <name type="scientific">Alienimonas chondri</name>
    <dbReference type="NCBI Taxonomy" id="2681879"/>
    <lineage>
        <taxon>Bacteria</taxon>
        <taxon>Pseudomonadati</taxon>
        <taxon>Planctomycetota</taxon>
        <taxon>Planctomycetia</taxon>
        <taxon>Planctomycetales</taxon>
        <taxon>Planctomycetaceae</taxon>
        <taxon>Alienimonas</taxon>
    </lineage>
</organism>
<evidence type="ECO:0000256" key="3">
    <source>
        <dbReference type="ARBA" id="ARBA00023235"/>
    </source>
</evidence>
<dbReference type="InterPro" id="IPR020097">
    <property type="entry name" value="PsdUridine_synth_TruA_a/b_dom"/>
</dbReference>
<dbReference type="EC" id="5.4.99.12" evidence="4"/>
<gene>
    <name evidence="4 8" type="primary">truA</name>
    <name evidence="8" type="ORF">LzC2_17560</name>
</gene>
<dbReference type="HAMAP" id="MF_00171">
    <property type="entry name" value="TruA"/>
    <property type="match status" value="1"/>
</dbReference>
<dbReference type="Pfam" id="PF01416">
    <property type="entry name" value="PseudoU_synth_1"/>
    <property type="match status" value="2"/>
</dbReference>
<accession>A0ABX1VD22</accession>
<comment type="function">
    <text evidence="4">Formation of pseudouridine at positions 38, 39 and 40 in the anticodon stem and loop of transfer RNAs.</text>
</comment>
<dbReference type="PANTHER" id="PTHR11142">
    <property type="entry name" value="PSEUDOURIDYLATE SYNTHASE"/>
    <property type="match status" value="1"/>
</dbReference>
<name>A0ABX1VD22_9PLAN</name>
<feature type="region of interest" description="Disordered" evidence="6">
    <location>
        <begin position="1"/>
        <end position="24"/>
    </location>
</feature>
<dbReference type="InterPro" id="IPR020103">
    <property type="entry name" value="PsdUridine_synth_cat_dom_sf"/>
</dbReference>
<sequence>MTNETAHLGTPADDPHGSAPHPQGRTVRLRVSYDGTDFFGWQVQPGTRTVQGELQEAIYRLTGERRTVVAAGRTDAGVHALGQTCHFRTHTPAPADRLGPALRPHLPPDVTVWEGRDVPPHFHSTRDAVSKTYRYVFLNDREPNPLARRFAWRVRPDARGNDLNDDAMRQAAAQIVGTHDFACFQSAGSPRPDTIRTVHRLTLTRSPTWPAWSPVPGEERASEPGGPFLFLEVTGDGFLYNMVRTIAGTLAEVGMGKRPPDDLRTLIESRDRTLAGPTAPPQGLYLVRVDYPDD</sequence>
<keyword evidence="3 4" id="KW-0413">Isomerase</keyword>
<dbReference type="GO" id="GO:0160147">
    <property type="term" value="F:tRNA pseudouridine(38-40) synthase activity"/>
    <property type="evidence" value="ECO:0007669"/>
    <property type="project" value="UniProtKB-EC"/>
</dbReference>
<evidence type="ECO:0000259" key="7">
    <source>
        <dbReference type="Pfam" id="PF01416"/>
    </source>
</evidence>
<keyword evidence="2 4" id="KW-0819">tRNA processing</keyword>
<dbReference type="EMBL" id="WTPX01000046">
    <property type="protein sequence ID" value="NNJ25683.1"/>
    <property type="molecule type" value="Genomic_DNA"/>
</dbReference>
<dbReference type="Gene3D" id="3.30.70.580">
    <property type="entry name" value="Pseudouridine synthase I, catalytic domain, N-terminal subdomain"/>
    <property type="match status" value="1"/>
</dbReference>
<comment type="caution">
    <text evidence="8">The sequence shown here is derived from an EMBL/GenBank/DDBJ whole genome shotgun (WGS) entry which is preliminary data.</text>
</comment>
<dbReference type="InterPro" id="IPR001406">
    <property type="entry name" value="PsdUridine_synth_TruA"/>
</dbReference>
<feature type="binding site" evidence="4">
    <location>
        <position position="133"/>
    </location>
    <ligand>
        <name>substrate</name>
    </ligand>
</feature>
<evidence type="ECO:0000256" key="5">
    <source>
        <dbReference type="RuleBase" id="RU003792"/>
    </source>
</evidence>
<dbReference type="InterPro" id="IPR020094">
    <property type="entry name" value="TruA/RsuA/RluB/E/F_N"/>
</dbReference>
<evidence type="ECO:0000313" key="9">
    <source>
        <dbReference type="Proteomes" id="UP000609651"/>
    </source>
</evidence>
<comment type="subunit">
    <text evidence="4">Homodimer.</text>
</comment>
<evidence type="ECO:0000313" key="8">
    <source>
        <dbReference type="EMBL" id="NNJ25683.1"/>
    </source>
</evidence>
<comment type="catalytic activity">
    <reaction evidence="4 5">
        <text>uridine(38/39/40) in tRNA = pseudouridine(38/39/40) in tRNA</text>
        <dbReference type="Rhea" id="RHEA:22376"/>
        <dbReference type="Rhea" id="RHEA-COMP:10085"/>
        <dbReference type="Rhea" id="RHEA-COMP:10087"/>
        <dbReference type="ChEBI" id="CHEBI:65314"/>
        <dbReference type="ChEBI" id="CHEBI:65315"/>
        <dbReference type="EC" id="5.4.99.12"/>
    </reaction>
</comment>
<comment type="caution">
    <text evidence="4">Lacks conserved residue(s) required for the propagation of feature annotation.</text>
</comment>
<dbReference type="InterPro" id="IPR020095">
    <property type="entry name" value="PsdUridine_synth_TruA_C"/>
</dbReference>
<evidence type="ECO:0000256" key="6">
    <source>
        <dbReference type="SAM" id="MobiDB-lite"/>
    </source>
</evidence>
<dbReference type="CDD" id="cd02570">
    <property type="entry name" value="PseudoU_synth_EcTruA"/>
    <property type="match status" value="1"/>
</dbReference>
<proteinExistence type="inferred from homology"/>
<keyword evidence="9" id="KW-1185">Reference proteome</keyword>
<dbReference type="PIRSF" id="PIRSF001430">
    <property type="entry name" value="tRNA_psdUrid_synth"/>
    <property type="match status" value="1"/>
</dbReference>
<dbReference type="Gene3D" id="3.30.70.660">
    <property type="entry name" value="Pseudouridine synthase I, catalytic domain, C-terminal subdomain"/>
    <property type="match status" value="1"/>
</dbReference>
<feature type="active site" description="Nucleophile" evidence="4">
    <location>
        <position position="75"/>
    </location>
</feature>
<comment type="similarity">
    <text evidence="1 4 5">Belongs to the tRNA pseudouridine synthase TruA family.</text>
</comment>
<dbReference type="PANTHER" id="PTHR11142:SF0">
    <property type="entry name" value="TRNA PSEUDOURIDINE SYNTHASE-LIKE 1"/>
    <property type="match status" value="1"/>
</dbReference>
<protein>
    <recommendedName>
        <fullName evidence="4">tRNA pseudouridine synthase A</fullName>
        <ecNumber evidence="4">5.4.99.12</ecNumber>
    </recommendedName>
    <alternativeName>
        <fullName evidence="4">tRNA pseudouridine(38-40) synthase</fullName>
    </alternativeName>
    <alternativeName>
        <fullName evidence="4">tRNA pseudouridylate synthase I</fullName>
    </alternativeName>
    <alternativeName>
        <fullName evidence="4">tRNA-uridine isomerase I</fullName>
    </alternativeName>
</protein>
<reference evidence="8 9" key="1">
    <citation type="journal article" date="2020" name="Syst. Appl. Microbiol.">
        <title>Alienimonas chondri sp. nov., a novel planctomycete isolated from the biofilm of the red alga Chondrus crispus.</title>
        <authorList>
            <person name="Vitorino I."/>
            <person name="Albuquerque L."/>
            <person name="Wiegand S."/>
            <person name="Kallscheuer N."/>
            <person name="da Costa M.S."/>
            <person name="Lobo-da-Cunha A."/>
            <person name="Jogler C."/>
            <person name="Lage O.M."/>
        </authorList>
    </citation>
    <scope>NUCLEOTIDE SEQUENCE [LARGE SCALE GENOMIC DNA]</scope>
    <source>
        <strain evidence="8 9">LzC2</strain>
    </source>
</reference>